<name>A0ABX8CLG5_9NOCA</name>
<evidence type="ECO:0000313" key="2">
    <source>
        <dbReference type="EMBL" id="QVI20794.1"/>
    </source>
</evidence>
<feature type="transmembrane region" description="Helical" evidence="1">
    <location>
        <begin position="169"/>
        <end position="192"/>
    </location>
</feature>
<evidence type="ECO:0000256" key="1">
    <source>
        <dbReference type="SAM" id="Phobius"/>
    </source>
</evidence>
<evidence type="ECO:0000313" key="3">
    <source>
        <dbReference type="Proteomes" id="UP000683310"/>
    </source>
</evidence>
<protein>
    <recommendedName>
        <fullName evidence="4">DUF3592 domain-containing protein</fullName>
    </recommendedName>
</protein>
<keyword evidence="1" id="KW-1133">Transmembrane helix</keyword>
<dbReference type="EMBL" id="CP074371">
    <property type="protein sequence ID" value="QVI20794.1"/>
    <property type="molecule type" value="Genomic_DNA"/>
</dbReference>
<proteinExistence type="predicted"/>
<dbReference type="Proteomes" id="UP000683310">
    <property type="component" value="Chromosome"/>
</dbReference>
<sequence length="205" mass="21628">MAYPGVPAFSYPAPAPAPQSPRARPPWWWIGAGIIVILVGVIGAVTAGVVGFTNMTGTVDRFQRVAVPGSGDLRLSAGQDYTVYYEFRGATSADVPQAVRFRITDPDGRVISAKECGAEESYNLGGHEGRAECTFHAGQDGTYHLLAEGGTDVTVAVGRGLGSTMVRMILIPLAIGLIGFLVGTILIITALVRHNRSPAPSRRHA</sequence>
<feature type="transmembrane region" description="Helical" evidence="1">
    <location>
        <begin position="27"/>
        <end position="52"/>
    </location>
</feature>
<gene>
    <name evidence="2" type="ORF">KHQ06_32660</name>
</gene>
<keyword evidence="1" id="KW-0812">Transmembrane</keyword>
<keyword evidence="1" id="KW-0472">Membrane</keyword>
<evidence type="ECO:0008006" key="4">
    <source>
        <dbReference type="Google" id="ProtNLM"/>
    </source>
</evidence>
<keyword evidence="3" id="KW-1185">Reference proteome</keyword>
<organism evidence="2 3">
    <name type="scientific">Nocardia tengchongensis</name>
    <dbReference type="NCBI Taxonomy" id="2055889"/>
    <lineage>
        <taxon>Bacteria</taxon>
        <taxon>Bacillati</taxon>
        <taxon>Actinomycetota</taxon>
        <taxon>Actinomycetes</taxon>
        <taxon>Mycobacteriales</taxon>
        <taxon>Nocardiaceae</taxon>
        <taxon>Nocardia</taxon>
    </lineage>
</organism>
<reference evidence="2 3" key="1">
    <citation type="submission" date="2021-04" db="EMBL/GenBank/DDBJ databases">
        <title>Nocardia tengchongensis.</title>
        <authorList>
            <person name="Zhuang k."/>
            <person name="Ran Y."/>
            <person name="Li W."/>
        </authorList>
    </citation>
    <scope>NUCLEOTIDE SEQUENCE [LARGE SCALE GENOMIC DNA]</scope>
    <source>
        <strain evidence="2 3">CFH S0057</strain>
    </source>
</reference>
<accession>A0ABX8CLG5</accession>